<dbReference type="Proteomes" id="UP000035760">
    <property type="component" value="Unassembled WGS sequence"/>
</dbReference>
<evidence type="ECO:0000256" key="5">
    <source>
        <dbReference type="ARBA" id="ARBA00022692"/>
    </source>
</evidence>
<dbReference type="PANTHER" id="PTHR33908">
    <property type="entry name" value="MANNOSYLTRANSFERASE YKCB-RELATED"/>
    <property type="match status" value="1"/>
</dbReference>
<organism evidence="10 11">
    <name type="scientific">Candidatus Competibacter denitrificans Run_A_D11</name>
    <dbReference type="NCBI Taxonomy" id="1400863"/>
    <lineage>
        <taxon>Bacteria</taxon>
        <taxon>Pseudomonadati</taxon>
        <taxon>Pseudomonadota</taxon>
        <taxon>Gammaproteobacteria</taxon>
        <taxon>Candidatus Competibacteraceae</taxon>
        <taxon>Candidatus Competibacter</taxon>
    </lineage>
</organism>
<dbReference type="GO" id="GO:0005886">
    <property type="term" value="C:plasma membrane"/>
    <property type="evidence" value="ECO:0007669"/>
    <property type="project" value="UniProtKB-SubCell"/>
</dbReference>
<dbReference type="GO" id="GO:0016763">
    <property type="term" value="F:pentosyltransferase activity"/>
    <property type="evidence" value="ECO:0007669"/>
    <property type="project" value="TreeGrafter"/>
</dbReference>
<dbReference type="PANTHER" id="PTHR33908:SF3">
    <property type="entry name" value="UNDECAPRENYL PHOSPHATE-ALPHA-4-AMINO-4-DEOXY-L-ARABINOSE ARABINOSYL TRANSFERASE"/>
    <property type="match status" value="1"/>
</dbReference>
<feature type="transmembrane region" description="Helical" evidence="8">
    <location>
        <begin position="349"/>
        <end position="374"/>
    </location>
</feature>
<dbReference type="InterPro" id="IPR038731">
    <property type="entry name" value="RgtA/B/C-like"/>
</dbReference>
<reference evidence="10" key="1">
    <citation type="submission" date="2013-07" db="EMBL/GenBank/DDBJ databases">
        <authorList>
            <person name="McIlroy S."/>
        </authorList>
    </citation>
    <scope>NUCLEOTIDE SEQUENCE [LARGE SCALE GENOMIC DNA]</scope>
    <source>
        <strain evidence="10">Run_A_D11</strain>
    </source>
</reference>
<feature type="transmembrane region" description="Helical" evidence="8">
    <location>
        <begin position="421"/>
        <end position="441"/>
    </location>
</feature>
<feature type="transmembrane region" description="Helical" evidence="8">
    <location>
        <begin position="268"/>
        <end position="289"/>
    </location>
</feature>
<keyword evidence="5 8" id="KW-0812">Transmembrane</keyword>
<feature type="transmembrane region" description="Helical" evidence="8">
    <location>
        <begin position="148"/>
        <end position="165"/>
    </location>
</feature>
<evidence type="ECO:0000256" key="7">
    <source>
        <dbReference type="ARBA" id="ARBA00023136"/>
    </source>
</evidence>
<proteinExistence type="predicted"/>
<dbReference type="Pfam" id="PF13231">
    <property type="entry name" value="PMT_2"/>
    <property type="match status" value="1"/>
</dbReference>
<keyword evidence="2" id="KW-1003">Cell membrane</keyword>
<keyword evidence="11" id="KW-1185">Reference proteome</keyword>
<keyword evidence="6 8" id="KW-1133">Transmembrane helix</keyword>
<evidence type="ECO:0000256" key="3">
    <source>
        <dbReference type="ARBA" id="ARBA00022676"/>
    </source>
</evidence>
<feature type="domain" description="Glycosyltransferase RgtA/B/C/D-like" evidence="9">
    <location>
        <begin position="73"/>
        <end position="232"/>
    </location>
</feature>
<dbReference type="GO" id="GO:0009103">
    <property type="term" value="P:lipopolysaccharide biosynthetic process"/>
    <property type="evidence" value="ECO:0007669"/>
    <property type="project" value="UniProtKB-ARBA"/>
</dbReference>
<dbReference type="InterPro" id="IPR050297">
    <property type="entry name" value="LipidA_mod_glycosyltrf_83"/>
</dbReference>
<protein>
    <submittedName>
        <fullName evidence="10">Glycosyl transferase family 39</fullName>
    </submittedName>
</protein>
<feature type="transmembrane region" description="Helical" evidence="8">
    <location>
        <begin position="171"/>
        <end position="204"/>
    </location>
</feature>
<evidence type="ECO:0000259" key="9">
    <source>
        <dbReference type="Pfam" id="PF13231"/>
    </source>
</evidence>
<keyword evidence="4 10" id="KW-0808">Transferase</keyword>
<evidence type="ECO:0000313" key="10">
    <source>
        <dbReference type="EMBL" id="CDI01419.1"/>
    </source>
</evidence>
<evidence type="ECO:0000313" key="11">
    <source>
        <dbReference type="Proteomes" id="UP000035760"/>
    </source>
</evidence>
<feature type="transmembrane region" description="Helical" evidence="8">
    <location>
        <begin position="17"/>
        <end position="35"/>
    </location>
</feature>
<feature type="transmembrane region" description="Helical" evidence="8">
    <location>
        <begin position="301"/>
        <end position="320"/>
    </location>
</feature>
<name>W6M4A9_9GAMM</name>
<dbReference type="RefSeq" id="WP_071243974.1">
    <property type="nucleotide sequence ID" value="NZ_CBTJ020000020.1"/>
</dbReference>
<accession>W6M4A9</accession>
<keyword evidence="7 8" id="KW-0472">Membrane</keyword>
<feature type="transmembrane region" description="Helical" evidence="8">
    <location>
        <begin position="216"/>
        <end position="235"/>
    </location>
</feature>
<comment type="caution">
    <text evidence="10">The sequence shown here is derived from an EMBL/GenBank/DDBJ whole genome shotgun (WGS) entry which is preliminary data.</text>
</comment>
<evidence type="ECO:0000256" key="8">
    <source>
        <dbReference type="SAM" id="Phobius"/>
    </source>
</evidence>
<dbReference type="STRING" id="1400863.BN873_150207"/>
<evidence type="ECO:0000256" key="1">
    <source>
        <dbReference type="ARBA" id="ARBA00004651"/>
    </source>
</evidence>
<keyword evidence="3" id="KW-0328">Glycosyltransferase</keyword>
<feature type="transmembrane region" description="Helical" evidence="8">
    <location>
        <begin position="386"/>
        <end position="409"/>
    </location>
</feature>
<dbReference type="EMBL" id="CBTJ020000020">
    <property type="protein sequence ID" value="CDI01419.1"/>
    <property type="molecule type" value="Genomic_DNA"/>
</dbReference>
<gene>
    <name evidence="10" type="ORF">BN873_150207</name>
</gene>
<comment type="subcellular location">
    <subcellularLocation>
        <location evidence="1">Cell membrane</location>
        <topology evidence="1">Multi-pass membrane protein</topology>
    </subcellularLocation>
</comment>
<feature type="transmembrane region" description="Helical" evidence="8">
    <location>
        <begin position="125"/>
        <end position="141"/>
    </location>
</feature>
<dbReference type="GO" id="GO:0010041">
    <property type="term" value="P:response to iron(III) ion"/>
    <property type="evidence" value="ECO:0007669"/>
    <property type="project" value="TreeGrafter"/>
</dbReference>
<reference evidence="10" key="2">
    <citation type="submission" date="2014-03" db="EMBL/GenBank/DDBJ databases">
        <title>Candidatus Competibacter-lineage genomes retrieved from metagenomes reveal functional metabolic diversity.</title>
        <authorList>
            <person name="McIlroy S.J."/>
            <person name="Albertsen M."/>
            <person name="Andresen E.K."/>
            <person name="Saunders A.M."/>
            <person name="Kristiansen R."/>
            <person name="Stokholm-Bjerregaard M."/>
            <person name="Nielsen K.L."/>
            <person name="Nielsen P.H."/>
        </authorList>
    </citation>
    <scope>NUCLEOTIDE SEQUENCE</scope>
    <source>
        <strain evidence="10">Run_A_D11</strain>
    </source>
</reference>
<sequence>MIPPAHGSLIARKPGDYPLYALLALALFLSFFYQLEAVALFDLDEGAFGQATREMFLRDDFMSTYLNGQPRYDKPILSYWLQAVSLVALGVNEFAFRLPSALAATAWTLLVFLFGQRVAGTRQGLLAASLLATSLAVTVIGKAATADALLNLLLAASLMSLYLYLREGHRGWLYASAATMGLGFLTKGPVAVVIPAGVSLLYCFSRGEWRAWLRLIADWRAWAFFLAIASPWYLAQYLREGAGFFWGFFGDHNVGRFQQPLEGHSGGWWYYLPVVLVGLLPHTTLLLRTLARSRNLFADGLGRYLLIWFGLVFVLFSLAATKLPHYLTYGYTGLFLLMARELDERPGPAGWLLLPQLLFLGLLLALPGLAQLALPRIRDDLAHAQLAGLVFPLSYYGWLLASAALTVYFMREQRLAPAYKLIMSGLLLVFLVSGQILPLVAQVRQQPIKEAGLLARQYPQVPLVMWGVNLPSFSVYSARIVDRRAPRPGEVVLTKTARLSELGPHEMLYQRHGIALVRMSSESAGRCVAGVSACPSNPGILP</sequence>
<evidence type="ECO:0000256" key="4">
    <source>
        <dbReference type="ARBA" id="ARBA00022679"/>
    </source>
</evidence>
<evidence type="ECO:0000256" key="2">
    <source>
        <dbReference type="ARBA" id="ARBA00022475"/>
    </source>
</evidence>
<dbReference type="AlphaFoldDB" id="W6M4A9"/>
<evidence type="ECO:0000256" key="6">
    <source>
        <dbReference type="ARBA" id="ARBA00022989"/>
    </source>
</evidence>